<keyword evidence="2" id="KW-1185">Reference proteome</keyword>
<gene>
    <name evidence="1" type="ORF">ElyMa_003067600</name>
</gene>
<reference evidence="1 2" key="1">
    <citation type="journal article" date="2021" name="Elife">
        <title>Chloroplast acquisition without the gene transfer in kleptoplastic sea slugs, Plakobranchus ocellatus.</title>
        <authorList>
            <person name="Maeda T."/>
            <person name="Takahashi S."/>
            <person name="Yoshida T."/>
            <person name="Shimamura S."/>
            <person name="Takaki Y."/>
            <person name="Nagai Y."/>
            <person name="Toyoda A."/>
            <person name="Suzuki Y."/>
            <person name="Arimoto A."/>
            <person name="Ishii H."/>
            <person name="Satoh N."/>
            <person name="Nishiyama T."/>
            <person name="Hasebe M."/>
            <person name="Maruyama T."/>
            <person name="Minagawa J."/>
            <person name="Obokata J."/>
            <person name="Shigenobu S."/>
        </authorList>
    </citation>
    <scope>NUCLEOTIDE SEQUENCE [LARGE SCALE GENOMIC DNA]</scope>
</reference>
<evidence type="ECO:0000313" key="1">
    <source>
        <dbReference type="EMBL" id="GFS10699.1"/>
    </source>
</evidence>
<comment type="caution">
    <text evidence="1">The sequence shown here is derived from an EMBL/GenBank/DDBJ whole genome shotgun (WGS) entry which is preliminary data.</text>
</comment>
<dbReference type="Proteomes" id="UP000762676">
    <property type="component" value="Unassembled WGS sequence"/>
</dbReference>
<dbReference type="AlphaFoldDB" id="A0AAV4IK90"/>
<evidence type="ECO:0000313" key="2">
    <source>
        <dbReference type="Proteomes" id="UP000762676"/>
    </source>
</evidence>
<organism evidence="1 2">
    <name type="scientific">Elysia marginata</name>
    <dbReference type="NCBI Taxonomy" id="1093978"/>
    <lineage>
        <taxon>Eukaryota</taxon>
        <taxon>Metazoa</taxon>
        <taxon>Spiralia</taxon>
        <taxon>Lophotrochozoa</taxon>
        <taxon>Mollusca</taxon>
        <taxon>Gastropoda</taxon>
        <taxon>Heterobranchia</taxon>
        <taxon>Euthyneura</taxon>
        <taxon>Panpulmonata</taxon>
        <taxon>Sacoglossa</taxon>
        <taxon>Placobranchoidea</taxon>
        <taxon>Plakobranchidae</taxon>
        <taxon>Elysia</taxon>
    </lineage>
</organism>
<proteinExistence type="predicted"/>
<protein>
    <submittedName>
        <fullName evidence="1">Uncharacterized protein</fullName>
    </submittedName>
</protein>
<sequence length="100" mass="11312">MPKGYTGAPNDSIPPTHQHQGYTGAFHHSIQQQLWIQALQHTTVQNVPIHIKHIVFKSSTNGRVFNITLNLSCHSHNIIYLIPCTKCSKQYIGKTKQLIL</sequence>
<accession>A0AAV4IK90</accession>
<name>A0AAV4IK90_9GAST</name>
<dbReference type="EMBL" id="BMAT01006344">
    <property type="protein sequence ID" value="GFS10699.1"/>
    <property type="molecule type" value="Genomic_DNA"/>
</dbReference>